<comment type="caution">
    <text evidence="5">Lacks conserved residue(s) required for the propagation of feature annotation.</text>
</comment>
<protein>
    <submittedName>
        <fullName evidence="9">T-box domain-containing protein</fullName>
    </submittedName>
</protein>
<dbReference type="AlphaFoldDB" id="A0A1I8F6Z7"/>
<dbReference type="PANTHER" id="PTHR11267">
    <property type="entry name" value="T-BOX PROTEIN-RELATED"/>
    <property type="match status" value="1"/>
</dbReference>
<dbReference type="PANTHER" id="PTHR11267:SF195">
    <property type="entry name" value="OPTOMOTOR-BLIND-RELATED-GENE-1, ISOFORM A"/>
    <property type="match status" value="1"/>
</dbReference>
<keyword evidence="2 5" id="KW-0238">DNA-binding</keyword>
<dbReference type="GO" id="GO:0045893">
    <property type="term" value="P:positive regulation of DNA-templated transcription"/>
    <property type="evidence" value="ECO:0007669"/>
    <property type="project" value="InterPro"/>
</dbReference>
<feature type="region of interest" description="Disordered" evidence="6">
    <location>
        <begin position="164"/>
        <end position="224"/>
    </location>
</feature>
<dbReference type="GO" id="GO:0001708">
    <property type="term" value="P:cell fate specification"/>
    <property type="evidence" value="ECO:0007669"/>
    <property type="project" value="TreeGrafter"/>
</dbReference>
<accession>A0A1I8F6Z7</accession>
<dbReference type="WBParaSite" id="maker-unitig_21586-snap-gene-0.2-mRNA-1">
    <property type="protein sequence ID" value="maker-unitig_21586-snap-gene-0.2-mRNA-1"/>
    <property type="gene ID" value="maker-unitig_21586-snap-gene-0.2"/>
</dbReference>
<evidence type="ECO:0000256" key="6">
    <source>
        <dbReference type="SAM" id="MobiDB-lite"/>
    </source>
</evidence>
<feature type="domain" description="T-box" evidence="7">
    <location>
        <begin position="236"/>
        <end position="343"/>
    </location>
</feature>
<comment type="subcellular location">
    <subcellularLocation>
        <location evidence="5">Nucleus</location>
    </subcellularLocation>
</comment>
<feature type="region of interest" description="Disordered" evidence="6">
    <location>
        <begin position="306"/>
        <end position="326"/>
    </location>
</feature>
<evidence type="ECO:0000256" key="4">
    <source>
        <dbReference type="ARBA" id="ARBA00023242"/>
    </source>
</evidence>
<dbReference type="InterPro" id="IPR046360">
    <property type="entry name" value="T-box_DNA-bd"/>
</dbReference>
<evidence type="ECO:0000256" key="5">
    <source>
        <dbReference type="PROSITE-ProRule" id="PRU00201"/>
    </source>
</evidence>
<proteinExistence type="predicted"/>
<dbReference type="InterPro" id="IPR008967">
    <property type="entry name" value="p53-like_TF_DNA-bd_sf"/>
</dbReference>
<evidence type="ECO:0000256" key="3">
    <source>
        <dbReference type="ARBA" id="ARBA00023163"/>
    </source>
</evidence>
<dbReference type="Gene3D" id="2.60.40.820">
    <property type="entry name" value="Transcription factor, T-box"/>
    <property type="match status" value="1"/>
</dbReference>
<organism evidence="8 9">
    <name type="scientific">Macrostomum lignano</name>
    <dbReference type="NCBI Taxonomy" id="282301"/>
    <lineage>
        <taxon>Eukaryota</taxon>
        <taxon>Metazoa</taxon>
        <taxon>Spiralia</taxon>
        <taxon>Lophotrochozoa</taxon>
        <taxon>Platyhelminthes</taxon>
        <taxon>Rhabditophora</taxon>
        <taxon>Macrostomorpha</taxon>
        <taxon>Macrostomida</taxon>
        <taxon>Macrostomidae</taxon>
        <taxon>Macrostomum</taxon>
    </lineage>
</organism>
<dbReference type="SMART" id="SM00425">
    <property type="entry name" value="TBOX"/>
    <property type="match status" value="1"/>
</dbReference>
<feature type="region of interest" description="Disordered" evidence="6">
    <location>
        <begin position="364"/>
        <end position="395"/>
    </location>
</feature>
<keyword evidence="8" id="KW-1185">Reference proteome</keyword>
<dbReference type="GO" id="GO:0000978">
    <property type="term" value="F:RNA polymerase II cis-regulatory region sequence-specific DNA binding"/>
    <property type="evidence" value="ECO:0007669"/>
    <property type="project" value="InterPro"/>
</dbReference>
<dbReference type="InterPro" id="IPR001699">
    <property type="entry name" value="TF_T-box"/>
</dbReference>
<sequence length="395" mass="43405">LDKHKQPVEFRISSAGFWLSFQTLTRHLQTRAWQRKPCRGPLRSRRFPMAGRACCVSARLMRLWGRAAANSEFQFKIALAGHPAVGECGGRGANGSRAVPLPISAAPRSRRSSMLCSGCAHRQIRLSSGDRSQLAMKRLATEVHPFRRRQVVCDLKASWSRAALAKPESMPGPRESQVSDNNNSSGSARRSLFTAGAPPQDRARVADSIASRSQQRSSSSGAPAASILTSSIECRLENSNLWEKFDNLGTEMIVTRLAGGFSPHSRCACPPGPRCQLHANADFAPCDDKRYRYSFHTSSWIVAGKSDPPRAGRVHVPTRTAPPGAPTRMKQIILNSMHRYQPRSSRGCTCRTNSCPLAGRFRSGDCSRQPANDLNGHSPDSIRNLRVPGDQVLWQ</sequence>
<reference evidence="9" key="1">
    <citation type="submission" date="2016-11" db="UniProtKB">
        <authorList>
            <consortium name="WormBaseParasite"/>
        </authorList>
    </citation>
    <scope>IDENTIFICATION</scope>
</reference>
<dbReference type="GO" id="GO:0005634">
    <property type="term" value="C:nucleus"/>
    <property type="evidence" value="ECO:0007669"/>
    <property type="project" value="UniProtKB-SubCell"/>
</dbReference>
<dbReference type="GO" id="GO:0000785">
    <property type="term" value="C:chromatin"/>
    <property type="evidence" value="ECO:0007669"/>
    <property type="project" value="TreeGrafter"/>
</dbReference>
<evidence type="ECO:0000256" key="1">
    <source>
        <dbReference type="ARBA" id="ARBA00023015"/>
    </source>
</evidence>
<keyword evidence="3" id="KW-0804">Transcription</keyword>
<keyword evidence="4 5" id="KW-0539">Nucleus</keyword>
<feature type="compositionally biased region" description="Polar residues" evidence="6">
    <location>
        <begin position="176"/>
        <end position="188"/>
    </location>
</feature>
<keyword evidence="1" id="KW-0805">Transcription regulation</keyword>
<dbReference type="GO" id="GO:0000981">
    <property type="term" value="F:DNA-binding transcription factor activity, RNA polymerase II-specific"/>
    <property type="evidence" value="ECO:0007669"/>
    <property type="project" value="TreeGrafter"/>
</dbReference>
<dbReference type="InterPro" id="IPR036960">
    <property type="entry name" value="T-box_sf"/>
</dbReference>
<dbReference type="SUPFAM" id="SSF49417">
    <property type="entry name" value="p53-like transcription factors"/>
    <property type="match status" value="1"/>
</dbReference>
<evidence type="ECO:0000259" key="7">
    <source>
        <dbReference type="PROSITE" id="PS50252"/>
    </source>
</evidence>
<name>A0A1I8F6Z7_9PLAT</name>
<dbReference type="Proteomes" id="UP000095280">
    <property type="component" value="Unplaced"/>
</dbReference>
<feature type="compositionally biased region" description="Low complexity" evidence="6">
    <location>
        <begin position="208"/>
        <end position="224"/>
    </location>
</feature>
<evidence type="ECO:0000313" key="8">
    <source>
        <dbReference type="Proteomes" id="UP000095280"/>
    </source>
</evidence>
<dbReference type="Pfam" id="PF00907">
    <property type="entry name" value="T-box"/>
    <property type="match status" value="1"/>
</dbReference>
<evidence type="ECO:0000256" key="2">
    <source>
        <dbReference type="ARBA" id="ARBA00023125"/>
    </source>
</evidence>
<evidence type="ECO:0000313" key="9">
    <source>
        <dbReference type="WBParaSite" id="maker-unitig_21586-snap-gene-0.2-mRNA-1"/>
    </source>
</evidence>
<feature type="compositionally biased region" description="Low complexity" evidence="6">
    <location>
        <begin position="317"/>
        <end position="326"/>
    </location>
</feature>
<dbReference type="PROSITE" id="PS50252">
    <property type="entry name" value="TBOX_3"/>
    <property type="match status" value="1"/>
</dbReference>